<dbReference type="AlphaFoldDB" id="A0A165ZHA2"/>
<keyword evidence="1" id="KW-0489">Methyltransferase</keyword>
<dbReference type="CDD" id="cd02440">
    <property type="entry name" value="AdoMet_MTases"/>
    <property type="match status" value="1"/>
</dbReference>
<keyword evidence="2" id="KW-1185">Reference proteome</keyword>
<keyword evidence="1" id="KW-0689">Ribosomal protein</keyword>
<accession>A0A165ZHA2</accession>
<name>A0A165ZHA2_9EURY</name>
<reference evidence="1 2" key="1">
    <citation type="submission" date="2016-04" db="EMBL/GenBank/DDBJ databases">
        <title>Genome sequence of Methanobrevibacter filiformis DSM 11501.</title>
        <authorList>
            <person name="Poehlein A."/>
            <person name="Seedorf H."/>
            <person name="Daniel R."/>
        </authorList>
    </citation>
    <scope>NUCLEOTIDE SEQUENCE [LARGE SCALE GENOMIC DNA]</scope>
    <source>
        <strain evidence="1 2">DSM 11501</strain>
    </source>
</reference>
<dbReference type="InterPro" id="IPR051720">
    <property type="entry name" value="rRNA_MeTrfase/Polyamine_Synth"/>
</dbReference>
<organism evidence="1 2">
    <name type="scientific">Methanobrevibacter filiformis</name>
    <dbReference type="NCBI Taxonomy" id="55758"/>
    <lineage>
        <taxon>Archaea</taxon>
        <taxon>Methanobacteriati</taxon>
        <taxon>Methanobacteriota</taxon>
        <taxon>Methanomada group</taxon>
        <taxon>Methanobacteria</taxon>
        <taxon>Methanobacteriales</taxon>
        <taxon>Methanobacteriaceae</taxon>
        <taxon>Methanobrevibacter</taxon>
    </lineage>
</organism>
<dbReference type="PANTHER" id="PTHR23290">
    <property type="entry name" value="RRNA N6-ADENOSINE-METHYLTRANSFERASE METTL5"/>
    <property type="match status" value="1"/>
</dbReference>
<dbReference type="GO" id="GO:0005840">
    <property type="term" value="C:ribosome"/>
    <property type="evidence" value="ECO:0007669"/>
    <property type="project" value="UniProtKB-KW"/>
</dbReference>
<protein>
    <submittedName>
        <fullName evidence="1">Ribosomal protein L11 methyltransferase</fullName>
    </submittedName>
</protein>
<comment type="caution">
    <text evidence="1">The sequence shown here is derived from an EMBL/GenBank/DDBJ whole genome shotgun (WGS) entry which is preliminary data.</text>
</comment>
<evidence type="ECO:0000313" key="1">
    <source>
        <dbReference type="EMBL" id="KZX10719.1"/>
    </source>
</evidence>
<dbReference type="Pfam" id="PF06325">
    <property type="entry name" value="PrmA"/>
    <property type="match status" value="1"/>
</dbReference>
<dbReference type="SUPFAM" id="SSF53335">
    <property type="entry name" value="S-adenosyl-L-methionine-dependent methyltransferases"/>
    <property type="match status" value="1"/>
</dbReference>
<dbReference type="Proteomes" id="UP000077066">
    <property type="component" value="Unassembled WGS sequence"/>
</dbReference>
<sequence length="228" mass="25700">MTIFKKKHLEIAIQSIPPHPKPKVELEQYSTPASIAADVLWNAFNLGDIGGKKIADLGCGTGMFAISSLLLGAKKAVGVDIDEYSIEIAKKTANIMGISNYHFLTEDVNVLLEIMDNVFSYLNNNLNENCSYFNNVDTVIQNPPFGSQLKSKKNLDRPFMELASLIAEVTYSFHMKSSENFVINYFNDLGGEITHKFYYKFPIPNIYKFHEMESKNIDVVLLRVESVD</sequence>
<gene>
    <name evidence="1" type="primary">prmA_3</name>
    <name evidence="1" type="ORF">MBFIL_16310</name>
</gene>
<dbReference type="PATRIC" id="fig|55758.3.peg.1840"/>
<dbReference type="GO" id="GO:0032259">
    <property type="term" value="P:methylation"/>
    <property type="evidence" value="ECO:0007669"/>
    <property type="project" value="UniProtKB-KW"/>
</dbReference>
<dbReference type="EMBL" id="LWMT01000265">
    <property type="protein sequence ID" value="KZX10719.1"/>
    <property type="molecule type" value="Genomic_DNA"/>
</dbReference>
<dbReference type="GO" id="GO:0008168">
    <property type="term" value="F:methyltransferase activity"/>
    <property type="evidence" value="ECO:0007669"/>
    <property type="project" value="UniProtKB-KW"/>
</dbReference>
<dbReference type="RefSeq" id="WP_394328422.1">
    <property type="nucleotide sequence ID" value="NZ_LWMT01000265.1"/>
</dbReference>
<keyword evidence="1" id="KW-0808">Transferase</keyword>
<evidence type="ECO:0000313" key="2">
    <source>
        <dbReference type="Proteomes" id="UP000077066"/>
    </source>
</evidence>
<proteinExistence type="predicted"/>
<dbReference type="STRING" id="55758.MBFIL_16310"/>
<dbReference type="Gene3D" id="3.40.50.150">
    <property type="entry name" value="Vaccinia Virus protein VP39"/>
    <property type="match status" value="1"/>
</dbReference>
<dbReference type="PANTHER" id="PTHR23290:SF0">
    <property type="entry name" value="RRNA N6-ADENOSINE-METHYLTRANSFERASE METTL5"/>
    <property type="match status" value="1"/>
</dbReference>
<keyword evidence="1" id="KW-0687">Ribonucleoprotein</keyword>
<dbReference type="InterPro" id="IPR029063">
    <property type="entry name" value="SAM-dependent_MTases_sf"/>
</dbReference>